<feature type="signal peptide" evidence="2">
    <location>
        <begin position="1"/>
        <end position="30"/>
    </location>
</feature>
<evidence type="ECO:0000259" key="3">
    <source>
        <dbReference type="SMART" id="SM00900"/>
    </source>
</evidence>
<feature type="region of interest" description="Disordered" evidence="1">
    <location>
        <begin position="34"/>
        <end position="89"/>
    </location>
</feature>
<dbReference type="AlphaFoldDB" id="A0A4R0QS21"/>
<keyword evidence="5" id="KW-1185">Reference proteome</keyword>
<evidence type="ECO:0000313" key="4">
    <source>
        <dbReference type="EMBL" id="TCD54178.1"/>
    </source>
</evidence>
<evidence type="ECO:0000313" key="5">
    <source>
        <dbReference type="Proteomes" id="UP000291289"/>
    </source>
</evidence>
<reference evidence="4 5" key="1">
    <citation type="submission" date="2018-12" db="EMBL/GenBank/DDBJ databases">
        <title>Alloscrdovia theropitheci sp. nov: a novel taxon from the feces of the bleeding-herat monkey (Theropithecus geleda).</title>
        <authorList>
            <person name="Modesto M."/>
        </authorList>
    </citation>
    <scope>NUCLEOTIDE SEQUENCE [LARGE SCALE GENOMIC DNA]</scope>
    <source>
        <strain evidence="4 5">GLDI4/2</strain>
    </source>
</reference>
<dbReference type="SMART" id="SM00900">
    <property type="entry name" value="FMN_bind"/>
    <property type="match status" value="1"/>
</dbReference>
<feature type="compositionally biased region" description="Polar residues" evidence="1">
    <location>
        <begin position="67"/>
        <end position="87"/>
    </location>
</feature>
<feature type="compositionally biased region" description="Basic and acidic residues" evidence="1">
    <location>
        <begin position="54"/>
        <end position="63"/>
    </location>
</feature>
<organism evidence="4 5">
    <name type="scientific">Alloscardovia theropitheci</name>
    <dbReference type="NCBI Taxonomy" id="2496842"/>
    <lineage>
        <taxon>Bacteria</taxon>
        <taxon>Bacillati</taxon>
        <taxon>Actinomycetota</taxon>
        <taxon>Actinomycetes</taxon>
        <taxon>Bifidobacteriales</taxon>
        <taxon>Bifidobacteriaceae</taxon>
        <taxon>Alloscardovia</taxon>
    </lineage>
</organism>
<dbReference type="EMBL" id="RXLP01000019">
    <property type="protein sequence ID" value="TCD54178.1"/>
    <property type="molecule type" value="Genomic_DNA"/>
</dbReference>
<evidence type="ECO:0000256" key="1">
    <source>
        <dbReference type="SAM" id="MobiDB-lite"/>
    </source>
</evidence>
<dbReference type="GO" id="GO:0010181">
    <property type="term" value="F:FMN binding"/>
    <property type="evidence" value="ECO:0007669"/>
    <property type="project" value="InterPro"/>
</dbReference>
<dbReference type="GO" id="GO:0016020">
    <property type="term" value="C:membrane"/>
    <property type="evidence" value="ECO:0007669"/>
    <property type="project" value="InterPro"/>
</dbReference>
<feature type="compositionally biased region" description="Polar residues" evidence="1">
    <location>
        <begin position="43"/>
        <end position="53"/>
    </location>
</feature>
<feature type="domain" description="FMN-binding" evidence="3">
    <location>
        <begin position="90"/>
        <end position="171"/>
    </location>
</feature>
<dbReference type="InterPro" id="IPR007329">
    <property type="entry name" value="FMN-bd"/>
</dbReference>
<proteinExistence type="predicted"/>
<dbReference type="RefSeq" id="WP_131283768.1">
    <property type="nucleotide sequence ID" value="NZ_RXLP01000019.1"/>
</dbReference>
<name>A0A4R0QS21_9BIFI</name>
<evidence type="ECO:0000256" key="2">
    <source>
        <dbReference type="SAM" id="SignalP"/>
    </source>
</evidence>
<feature type="chain" id="PRO_5039188932" evidence="2">
    <location>
        <begin position="31"/>
        <end position="181"/>
    </location>
</feature>
<dbReference type="OrthoDB" id="3231971at2"/>
<gene>
    <name evidence="4" type="ORF">EJ419_03810</name>
</gene>
<sequence>MAQEFTAKEVTQKTVVVAALGVLATSVALAGCGSNAPAAGDNADTQSQSTNTKTDSDQQDNLRNEMSFPQAQTDTGNYADGTYTTEGSYGEHGASKLSLSVDVQQGKIAAISVKPTTSNAISKKYAGAFVKSIDGQVVGKDLKDLKVDIVAGASWTTEAFNTALTNVRGEASQAVASESAQ</sequence>
<protein>
    <submittedName>
        <fullName evidence="4">FMN-binding protein</fullName>
    </submittedName>
</protein>
<accession>A0A4R0QS21</accession>
<dbReference type="Proteomes" id="UP000291289">
    <property type="component" value="Unassembled WGS sequence"/>
</dbReference>
<dbReference type="Gene3D" id="3.90.1010.20">
    <property type="match status" value="1"/>
</dbReference>
<comment type="caution">
    <text evidence="4">The sequence shown here is derived from an EMBL/GenBank/DDBJ whole genome shotgun (WGS) entry which is preliminary data.</text>
</comment>
<keyword evidence="2" id="KW-0732">Signal</keyword>